<dbReference type="RefSeq" id="WP_379730321.1">
    <property type="nucleotide sequence ID" value="NZ_JBHSWZ010000001.1"/>
</dbReference>
<reference evidence="8 9" key="1">
    <citation type="journal article" date="2019" name="Int. J. Syst. Evol. Microbiol.">
        <title>The Global Catalogue of Microorganisms (GCM) 10K type strain sequencing project: providing services to taxonomists for standard genome sequencing and annotation.</title>
        <authorList>
            <consortium name="The Broad Institute Genomics Platform"/>
            <consortium name="The Broad Institute Genome Sequencing Center for Infectious Disease"/>
            <person name="Wu L."/>
            <person name="Ma J."/>
        </authorList>
    </citation>
    <scope>NUCLEOTIDE SEQUENCE [LARGE SCALE GENOMIC DNA]</scope>
    <source>
        <strain evidence="8 9">CGMCC 1.12285</strain>
    </source>
</reference>
<comment type="function">
    <text evidence="6">Involved in DNA repair and in homologous recombination. Binds and assemble on single-stranded DNA to form a nucleoprotein filament. Hydrolyzes ATP in a ssDNA-dependent manner and promotes DNA strand exchange between homologous DNA molecules.</text>
</comment>
<dbReference type="Proteomes" id="UP001597111">
    <property type="component" value="Unassembled WGS sequence"/>
</dbReference>
<dbReference type="GO" id="GO:0003677">
    <property type="term" value="F:DNA binding"/>
    <property type="evidence" value="ECO:0007669"/>
    <property type="project" value="UniProtKB-KW"/>
</dbReference>
<dbReference type="Gene3D" id="1.10.150.20">
    <property type="entry name" value="5' to 3' exonuclease, C-terminal subdomain"/>
    <property type="match status" value="1"/>
</dbReference>
<evidence type="ECO:0000256" key="3">
    <source>
        <dbReference type="ARBA" id="ARBA00022840"/>
    </source>
</evidence>
<dbReference type="GO" id="GO:0006310">
    <property type="term" value="P:DNA recombination"/>
    <property type="evidence" value="ECO:0007669"/>
    <property type="project" value="UniProtKB-KW"/>
</dbReference>
<sequence>MSSDDLQDLPKVGPSRETDLKEAGFETMQFLAVSSPGELSSIIDVGESTASDIINGAREAADIGGFDSGAAVLDRPSIKKLETGHSGVDRLLGGGIETQAITEFYGNENSGRTTMAHQLCVQSLLPDNAGGLGGDSAYIDTRGKFDPDRVTEIIEGLDTDRREALGARFEIPPGDVEDLAEKALNHIHIERPTTTNEQLLTTEELSNLADRVESAGSELRLVIVDSLTINFRAEYQGRGELAERQQKLNSYLHDLRRFGDMKNAAVVVTNATNSSGESYGGAIVDHSVPFRLQIQKTSGEKRRIKLVDAPNLKHGEVGAYIEQGQFIPE</sequence>
<dbReference type="SUPFAM" id="SSF47794">
    <property type="entry name" value="Rad51 N-terminal domain-like"/>
    <property type="match status" value="1"/>
</dbReference>
<keyword evidence="5 6" id="KW-0233">DNA recombination</keyword>
<dbReference type="PIRSF" id="PIRSF005856">
    <property type="entry name" value="Rad51"/>
    <property type="match status" value="1"/>
</dbReference>
<evidence type="ECO:0000256" key="2">
    <source>
        <dbReference type="ARBA" id="ARBA00022763"/>
    </source>
</evidence>
<dbReference type="EMBL" id="JBHUDH010000256">
    <property type="protein sequence ID" value="MFD1527758.1"/>
    <property type="molecule type" value="Genomic_DNA"/>
</dbReference>
<keyword evidence="4 6" id="KW-0238">DNA-binding</keyword>
<name>A0ABD6BA27_9EURY</name>
<dbReference type="NCBIfam" id="NF003301">
    <property type="entry name" value="PRK04301.1"/>
    <property type="match status" value="1"/>
</dbReference>
<dbReference type="SUPFAM" id="SSF52540">
    <property type="entry name" value="P-loop containing nucleoside triphosphate hydrolases"/>
    <property type="match status" value="1"/>
</dbReference>
<accession>A0ABD6BA27</accession>
<dbReference type="InterPro" id="IPR010995">
    <property type="entry name" value="DNA_repair_Rad51/TF_NusA_a-hlx"/>
</dbReference>
<keyword evidence="9" id="KW-1185">Reference proteome</keyword>
<organism evidence="8 9">
    <name type="scientific">Halolamina salina</name>
    <dbReference type="NCBI Taxonomy" id="1220023"/>
    <lineage>
        <taxon>Archaea</taxon>
        <taxon>Methanobacteriati</taxon>
        <taxon>Methanobacteriota</taxon>
        <taxon>Stenosarchaea group</taxon>
        <taxon>Halobacteria</taxon>
        <taxon>Halobacteriales</taxon>
        <taxon>Haloferacaceae</taxon>
    </lineage>
</organism>
<evidence type="ECO:0000259" key="7">
    <source>
        <dbReference type="PROSITE" id="PS50162"/>
    </source>
</evidence>
<evidence type="ECO:0000256" key="5">
    <source>
        <dbReference type="ARBA" id="ARBA00023172"/>
    </source>
</evidence>
<evidence type="ECO:0000313" key="9">
    <source>
        <dbReference type="Proteomes" id="UP001597111"/>
    </source>
</evidence>
<dbReference type="AlphaFoldDB" id="A0ABD6BA27"/>
<dbReference type="PANTHER" id="PTHR22942">
    <property type="entry name" value="RECA/RAD51/RADA DNA STRAND-PAIRING FAMILY MEMBER"/>
    <property type="match status" value="1"/>
</dbReference>
<evidence type="ECO:0000256" key="4">
    <source>
        <dbReference type="ARBA" id="ARBA00023125"/>
    </source>
</evidence>
<evidence type="ECO:0000256" key="6">
    <source>
        <dbReference type="PIRNR" id="PIRNR005856"/>
    </source>
</evidence>
<feature type="domain" description="RecA family profile 1" evidence="7">
    <location>
        <begin position="77"/>
        <end position="272"/>
    </location>
</feature>
<protein>
    <recommendedName>
        <fullName evidence="6">DNA repair and recombination protein RadA</fullName>
    </recommendedName>
</protein>
<comment type="caution">
    <text evidence="8">The sequence shown here is derived from an EMBL/GenBank/DDBJ whole genome shotgun (WGS) entry which is preliminary data.</text>
</comment>
<dbReference type="PANTHER" id="PTHR22942:SF30">
    <property type="entry name" value="MEIOTIC RECOMBINATION PROTEIN DMC1_LIM15 HOMOLOG"/>
    <property type="match status" value="1"/>
</dbReference>
<keyword evidence="2 6" id="KW-0227">DNA damage</keyword>
<dbReference type="Pfam" id="PF08423">
    <property type="entry name" value="Rad51"/>
    <property type="match status" value="2"/>
</dbReference>
<dbReference type="GO" id="GO:0006974">
    <property type="term" value="P:DNA damage response"/>
    <property type="evidence" value="ECO:0007669"/>
    <property type="project" value="UniProtKB-KW"/>
</dbReference>
<dbReference type="InterPro" id="IPR016467">
    <property type="entry name" value="DNA_recomb/repair_RecA-like"/>
</dbReference>
<dbReference type="InterPro" id="IPR020588">
    <property type="entry name" value="RecA_ATP-bd"/>
</dbReference>
<dbReference type="PROSITE" id="PS50162">
    <property type="entry name" value="RECA_2"/>
    <property type="match status" value="1"/>
</dbReference>
<dbReference type="GO" id="GO:0005524">
    <property type="term" value="F:ATP binding"/>
    <property type="evidence" value="ECO:0007669"/>
    <property type="project" value="UniProtKB-KW"/>
</dbReference>
<gene>
    <name evidence="8" type="primary">radA</name>
    <name evidence="8" type="ORF">ACFR9S_15875</name>
</gene>
<comment type="similarity">
    <text evidence="6">Belongs to the eukaryotic RecA-like protein family.</text>
</comment>
<proteinExistence type="inferred from homology"/>
<evidence type="ECO:0000313" key="8">
    <source>
        <dbReference type="EMBL" id="MFD1527758.1"/>
    </source>
</evidence>
<dbReference type="Pfam" id="PF14520">
    <property type="entry name" value="HHH_5"/>
    <property type="match status" value="1"/>
</dbReference>
<dbReference type="InterPro" id="IPR027417">
    <property type="entry name" value="P-loop_NTPase"/>
</dbReference>
<dbReference type="InterPro" id="IPR013632">
    <property type="entry name" value="Rad51_C"/>
</dbReference>
<keyword evidence="3" id="KW-0067">ATP-binding</keyword>
<keyword evidence="1" id="KW-0547">Nucleotide-binding</keyword>
<dbReference type="Gene3D" id="3.40.50.300">
    <property type="entry name" value="P-loop containing nucleotide triphosphate hydrolases"/>
    <property type="match status" value="1"/>
</dbReference>
<evidence type="ECO:0000256" key="1">
    <source>
        <dbReference type="ARBA" id="ARBA00022741"/>
    </source>
</evidence>